<dbReference type="InterPro" id="IPR045851">
    <property type="entry name" value="AMP-bd_C_sf"/>
</dbReference>
<comment type="similarity">
    <text evidence="1">Belongs to the ATP-dependent AMP-binding enzyme family.</text>
</comment>
<dbReference type="RefSeq" id="WP_095988675.1">
    <property type="nucleotide sequence ID" value="NZ_CP022098.1"/>
</dbReference>
<sequence>MTPEHISTLVEALRWTRSAFPTRGYAYPAQHAFLSYEALDTRSEVVARRLRARGLERGQPVGLLLKTGPQFLLSFFGVQRAGGVPVPLALTGGRDLSGYFEHLAPILRDGDIQWLCVETSLMELLGAGQPPEGLLLLSSEELVAEGGAGEGPEPLEPEPEELAFIQYTSGSTAAPKGVAITHANALAGLRSIVASGGFNSEDVFCGWLPHFHDMGLVGILLTSLFNGCQAHVWSPYSFIKDPAGWLAYFSKVKATIYTGPNFSYAWLCDGVEPGEVAALDLSSVRLAVNGAEAVDARLMEAFADKFAPAGLRPEALYPVYGLAEAVLAATFPAVGEPVHVDWVDRAALGNDREVRRVERSTTGSRGVVALGRPVEGLQLRIVGEDGAVQGEDRVGEIQLLGPAVMRGYYRNPSLTAGIFQEGWLRTGDLGYQKDGRLYVVGRAKDVLKQAGESYYPEDIEAVVRPLEGVHRGGCVAFVGGPLGEERIICLAETGLREPTALEGLAREIGKVVRRKVGLASLEVLLVKKSSIARTTSGKLQRHVMKRRSQEPGDEASLLFQLRL</sequence>
<protein>
    <submittedName>
        <fullName evidence="3">Long-chain-fatty-acid--CoA ligase</fullName>
    </submittedName>
</protein>
<dbReference type="GO" id="GO:0016874">
    <property type="term" value="F:ligase activity"/>
    <property type="evidence" value="ECO:0007669"/>
    <property type="project" value="UniProtKB-KW"/>
</dbReference>
<gene>
    <name evidence="3" type="ORF">CYFUS_006339</name>
</gene>
<evidence type="ECO:0000259" key="2">
    <source>
        <dbReference type="Pfam" id="PF00501"/>
    </source>
</evidence>
<dbReference type="EMBL" id="CP022098">
    <property type="protein sequence ID" value="ATB40877.1"/>
    <property type="molecule type" value="Genomic_DNA"/>
</dbReference>
<evidence type="ECO:0000313" key="4">
    <source>
        <dbReference type="Proteomes" id="UP000217257"/>
    </source>
</evidence>
<evidence type="ECO:0000313" key="3">
    <source>
        <dbReference type="EMBL" id="ATB40877.1"/>
    </source>
</evidence>
<dbReference type="Proteomes" id="UP000217257">
    <property type="component" value="Chromosome"/>
</dbReference>
<dbReference type="PANTHER" id="PTHR22754:SF32">
    <property type="entry name" value="DISCO-INTERACTING PROTEIN 2"/>
    <property type="match status" value="1"/>
</dbReference>
<dbReference type="SUPFAM" id="SSF56801">
    <property type="entry name" value="Acetyl-CoA synthetase-like"/>
    <property type="match status" value="1"/>
</dbReference>
<dbReference type="InterPro" id="IPR000873">
    <property type="entry name" value="AMP-dep_synth/lig_dom"/>
</dbReference>
<keyword evidence="3" id="KW-0436">Ligase</keyword>
<proteinExistence type="inferred from homology"/>
<evidence type="ECO:0000256" key="1">
    <source>
        <dbReference type="ARBA" id="ARBA00006432"/>
    </source>
</evidence>
<feature type="domain" description="AMP-dependent synthetase/ligase" evidence="2">
    <location>
        <begin position="30"/>
        <end position="409"/>
    </location>
</feature>
<name>A0A250JBI9_9BACT</name>
<dbReference type="PANTHER" id="PTHR22754">
    <property type="entry name" value="DISCO-INTERACTING PROTEIN 2 DIP2 -RELATED"/>
    <property type="match status" value="1"/>
</dbReference>
<reference evidence="3 4" key="1">
    <citation type="submission" date="2017-06" db="EMBL/GenBank/DDBJ databases">
        <title>Sequencing and comparative analysis of myxobacterial genomes.</title>
        <authorList>
            <person name="Rupp O."/>
            <person name="Goesmann A."/>
            <person name="Sogaard-Andersen L."/>
        </authorList>
    </citation>
    <scope>NUCLEOTIDE SEQUENCE [LARGE SCALE GENOMIC DNA]</scope>
    <source>
        <strain evidence="3 4">DSM 52655</strain>
    </source>
</reference>
<dbReference type="Gene3D" id="3.40.50.12780">
    <property type="entry name" value="N-terminal domain of ligase-like"/>
    <property type="match status" value="1"/>
</dbReference>
<dbReference type="Gene3D" id="3.30.300.30">
    <property type="match status" value="1"/>
</dbReference>
<dbReference type="KEGG" id="cfus:CYFUS_006339"/>
<dbReference type="Pfam" id="PF00501">
    <property type="entry name" value="AMP-binding"/>
    <property type="match status" value="1"/>
</dbReference>
<dbReference type="AlphaFoldDB" id="A0A250JBI9"/>
<accession>A0A250JBI9</accession>
<dbReference type="GO" id="GO:0006633">
    <property type="term" value="P:fatty acid biosynthetic process"/>
    <property type="evidence" value="ECO:0007669"/>
    <property type="project" value="TreeGrafter"/>
</dbReference>
<dbReference type="GO" id="GO:0005886">
    <property type="term" value="C:plasma membrane"/>
    <property type="evidence" value="ECO:0007669"/>
    <property type="project" value="TreeGrafter"/>
</dbReference>
<organism evidence="3 4">
    <name type="scientific">Cystobacter fuscus</name>
    <dbReference type="NCBI Taxonomy" id="43"/>
    <lineage>
        <taxon>Bacteria</taxon>
        <taxon>Pseudomonadati</taxon>
        <taxon>Myxococcota</taxon>
        <taxon>Myxococcia</taxon>
        <taxon>Myxococcales</taxon>
        <taxon>Cystobacterineae</taxon>
        <taxon>Archangiaceae</taxon>
        <taxon>Cystobacter</taxon>
    </lineage>
</organism>
<dbReference type="GO" id="GO:0070566">
    <property type="term" value="F:adenylyltransferase activity"/>
    <property type="evidence" value="ECO:0007669"/>
    <property type="project" value="TreeGrafter"/>
</dbReference>
<dbReference type="InterPro" id="IPR042099">
    <property type="entry name" value="ANL_N_sf"/>
</dbReference>